<reference evidence="5" key="2">
    <citation type="submission" date="2019-02" db="EMBL/GenBank/DDBJ databases">
        <title>Opniocepnalus argus Var Kimnra genome.</title>
        <authorList>
            <person name="Zhou C."/>
            <person name="Xiao S."/>
        </authorList>
    </citation>
    <scope>NUCLEOTIDE SEQUENCE [LARGE SCALE GENOMIC DNA]</scope>
</reference>
<keyword evidence="3" id="KW-0732">Signal</keyword>
<feature type="signal peptide" evidence="3">
    <location>
        <begin position="1"/>
        <end position="21"/>
    </location>
</feature>
<evidence type="ECO:0000313" key="4">
    <source>
        <dbReference type="EMBL" id="KAF3708072.1"/>
    </source>
</evidence>
<dbReference type="PANTHER" id="PTHR20859">
    <property type="entry name" value="INTERFERON/INTERLEUKIN RECEPTOR"/>
    <property type="match status" value="1"/>
</dbReference>
<reference evidence="4 5" key="1">
    <citation type="submission" date="2019-02" db="EMBL/GenBank/DDBJ databases">
        <title>Opniocepnalus argus genome.</title>
        <authorList>
            <person name="Zhou C."/>
            <person name="Xiao S."/>
        </authorList>
    </citation>
    <scope>NUCLEOTIDE SEQUENCE [LARGE SCALE GENOMIC DNA]</scope>
    <source>
        <strain evidence="4">OARG1902GOOAL</strain>
        <tissue evidence="4">Muscle</tissue>
    </source>
</reference>
<dbReference type="Proteomes" id="UP000503349">
    <property type="component" value="Chromosome 1"/>
</dbReference>
<dbReference type="InterPro" id="IPR050650">
    <property type="entry name" value="Type-II_Cytokine-TF_Rcpt"/>
</dbReference>
<feature type="region of interest" description="Disordered" evidence="1">
    <location>
        <begin position="305"/>
        <end position="327"/>
    </location>
</feature>
<protein>
    <recommendedName>
        <fullName evidence="6">Fibronectin type-III domain-containing protein</fullName>
    </recommendedName>
</protein>
<feature type="chain" id="PRO_5026135853" description="Fibronectin type-III domain-containing protein" evidence="3">
    <location>
        <begin position="22"/>
        <end position="403"/>
    </location>
</feature>
<feature type="transmembrane region" description="Helical" evidence="2">
    <location>
        <begin position="243"/>
        <end position="265"/>
    </location>
</feature>
<gene>
    <name evidence="4" type="ORF">EXN66_Car001245</name>
</gene>
<dbReference type="InterPro" id="IPR013783">
    <property type="entry name" value="Ig-like_fold"/>
</dbReference>
<evidence type="ECO:0008006" key="6">
    <source>
        <dbReference type="Google" id="ProtNLM"/>
    </source>
</evidence>
<dbReference type="Gene3D" id="2.60.40.10">
    <property type="entry name" value="Immunoglobulins"/>
    <property type="match status" value="1"/>
</dbReference>
<evidence type="ECO:0000256" key="2">
    <source>
        <dbReference type="SAM" id="Phobius"/>
    </source>
</evidence>
<keyword evidence="2" id="KW-0812">Transmembrane</keyword>
<dbReference type="EMBL" id="CM015712">
    <property type="protein sequence ID" value="KAF3708072.1"/>
    <property type="molecule type" value="Genomic_DNA"/>
</dbReference>
<dbReference type="GO" id="GO:0005886">
    <property type="term" value="C:plasma membrane"/>
    <property type="evidence" value="ECO:0007669"/>
    <property type="project" value="TreeGrafter"/>
</dbReference>
<dbReference type="InterPro" id="IPR036116">
    <property type="entry name" value="FN3_sf"/>
</dbReference>
<feature type="compositionally biased region" description="Basic and acidic residues" evidence="1">
    <location>
        <begin position="394"/>
        <end position="403"/>
    </location>
</feature>
<evidence type="ECO:0000256" key="3">
    <source>
        <dbReference type="SAM" id="SignalP"/>
    </source>
</evidence>
<keyword evidence="2" id="KW-0472">Membrane</keyword>
<evidence type="ECO:0000313" key="5">
    <source>
        <dbReference type="Proteomes" id="UP000503349"/>
    </source>
</evidence>
<dbReference type="GO" id="GO:0004896">
    <property type="term" value="F:cytokine receptor activity"/>
    <property type="evidence" value="ECO:0007669"/>
    <property type="project" value="TreeGrafter"/>
</dbReference>
<dbReference type="PANTHER" id="PTHR20859:SF87">
    <property type="entry name" value="CYTOKINE RECEPTOR FAMILY MEMBER B13-RELATED"/>
    <property type="match status" value="1"/>
</dbReference>
<evidence type="ECO:0000256" key="1">
    <source>
        <dbReference type="SAM" id="MobiDB-lite"/>
    </source>
</evidence>
<keyword evidence="2" id="KW-1133">Transmembrane helix</keyword>
<dbReference type="SUPFAM" id="SSF49265">
    <property type="entry name" value="Fibronectin type III"/>
    <property type="match status" value="1"/>
</dbReference>
<organism evidence="4 5">
    <name type="scientific">Channa argus</name>
    <name type="common">Northern snakehead</name>
    <name type="synonym">Ophicephalus argus</name>
    <dbReference type="NCBI Taxonomy" id="215402"/>
    <lineage>
        <taxon>Eukaryota</taxon>
        <taxon>Metazoa</taxon>
        <taxon>Chordata</taxon>
        <taxon>Craniata</taxon>
        <taxon>Vertebrata</taxon>
        <taxon>Euteleostomi</taxon>
        <taxon>Actinopterygii</taxon>
        <taxon>Neopterygii</taxon>
        <taxon>Teleostei</taxon>
        <taxon>Neoteleostei</taxon>
        <taxon>Acanthomorphata</taxon>
        <taxon>Anabantaria</taxon>
        <taxon>Anabantiformes</taxon>
        <taxon>Channoidei</taxon>
        <taxon>Channidae</taxon>
        <taxon>Channa</taxon>
    </lineage>
</organism>
<accession>A0A6G1QZJ4</accession>
<proteinExistence type="predicted"/>
<sequence length="403" mass="45168">MALSRFHPAFHVLLWLQVALAFVEPPTNVTLHCHNMQAFVKWTYGQYSPELRFKVVVYSYNDPPVERWVDPPHLEAELSFLGVSDNDYFLQVIAEIGQNKSKPVPEHGITFSYFKDSPAQQKCSLDLPEVNVTAQPDAIISFRFLHPWLEYQHKLPIIKKLKHRSRTTYDKPPPEFKYDVVINNQAPHEFTCEKKVCEESLPVNATLAEHCLTITGELKHMTVETSKPYCTLSFTEPIPPNTVLYVVPCVAAFIAAAGFVAVMLYRKNTRPSTSLPDTIKKITSKAQKSNTLGTERVLISVPEVEPTTPTPLLSTETEEFSSAFTSSTDGDLRLPVRVIVEDEDVCNRMEEGQPNNESSAYMEGLGLEEDDLANSNGASSGYEKREALSVALGPDDRAEGYRG</sequence>
<name>A0A6G1QZJ4_CHAAH</name>
<keyword evidence="5" id="KW-1185">Reference proteome</keyword>
<dbReference type="AlphaFoldDB" id="A0A6G1QZJ4"/>
<feature type="region of interest" description="Disordered" evidence="1">
    <location>
        <begin position="347"/>
        <end position="403"/>
    </location>
</feature>